<comment type="caution">
    <text evidence="6">The sequence shown here is derived from an EMBL/GenBank/DDBJ whole genome shotgun (WGS) entry which is preliminary data.</text>
</comment>
<keyword evidence="1" id="KW-0479">Metal-binding</keyword>
<evidence type="ECO:0000256" key="5">
    <source>
        <dbReference type="ARBA" id="ARBA00023242"/>
    </source>
</evidence>
<sequence>MKASYIAVTSAGNPMGAMTFCSGTLLRMRIPGKYGHEPTVPVVPKPPIGESIVTPRKPDNVYVFARSRAYTNPTSSSPELSVPDGTSHLKWVLRGLSASPLRSDPIQDAESPDELRRWLQLCFKSYVAKFHYRWHIITAPTYDFSEKPFDNAASVVMIGSYFLDHVRWRNAAIDIHRCLVDSYFRLLAKPLERNKLPANARRLETYQAILMNIVFGMYLGDKRDVEIQESDFPGTYVLWVEMVQDEWKRLIANLFKAETHLSIFCQQRPRLLDDELDATLPSTFALRNCYRLDIFLQRYQRERDTQHRNHIKLPWMIRNPHMFLSGSLLIEDINLGLCGLLFDVISQSQHFRIFSDIFQDPSAGTTRDRVLQRLSLWATHIQTAADQFTAAADASCITDNGIDTTDPFLEPFLGEEEETYPESNWRMLVSFRAKTLIHETTVLYHLLHILLSVDHLRTIAHLAVTQLPGYRITSEQTKIRRRNEIAEIGKWAGSSEGRHGIIHALAVLQVADVMLQREESHDSSHHLDYIVYVAVAYGALIFAGWLGHIDTVCRCSEGEAPINLEATAWEIDEGQIRRAWVEHGGRASAKGIALCKCSSSAWIERFATYFPKTPTWEMAGIVAPMLQPLMHMADE</sequence>
<dbReference type="AlphaFoldDB" id="G9MFT6"/>
<dbReference type="InParanoid" id="G9MFT6"/>
<keyword evidence="5" id="KW-0539">Nucleus</keyword>
<dbReference type="PANTHER" id="PTHR47660">
    <property type="entry name" value="TRANSCRIPTION FACTOR WITH C2H2 AND ZN(2)-CYS(6) DNA BINDING DOMAIN (EUROFUNG)-RELATED-RELATED"/>
    <property type="match status" value="1"/>
</dbReference>
<evidence type="ECO:0000256" key="1">
    <source>
        <dbReference type="ARBA" id="ARBA00022723"/>
    </source>
</evidence>
<dbReference type="GeneID" id="25791348"/>
<keyword evidence="4" id="KW-0804">Transcription</keyword>
<keyword evidence="7" id="KW-1185">Reference proteome</keyword>
<evidence type="ECO:0000256" key="3">
    <source>
        <dbReference type="ARBA" id="ARBA00023015"/>
    </source>
</evidence>
<dbReference type="STRING" id="413071.G9MFT6"/>
<evidence type="ECO:0000313" key="7">
    <source>
        <dbReference type="Proteomes" id="UP000007115"/>
    </source>
</evidence>
<organism evidence="6 7">
    <name type="scientific">Hypocrea virens (strain Gv29-8 / FGSC 10586)</name>
    <name type="common">Gliocladium virens</name>
    <name type="synonym">Trichoderma virens</name>
    <dbReference type="NCBI Taxonomy" id="413071"/>
    <lineage>
        <taxon>Eukaryota</taxon>
        <taxon>Fungi</taxon>
        <taxon>Dikarya</taxon>
        <taxon>Ascomycota</taxon>
        <taxon>Pezizomycotina</taxon>
        <taxon>Sordariomycetes</taxon>
        <taxon>Hypocreomycetidae</taxon>
        <taxon>Hypocreales</taxon>
        <taxon>Hypocreaceae</taxon>
        <taxon>Trichoderma</taxon>
    </lineage>
</organism>
<keyword evidence="2" id="KW-0862">Zinc</keyword>
<evidence type="ECO:0008006" key="8">
    <source>
        <dbReference type="Google" id="ProtNLM"/>
    </source>
</evidence>
<dbReference type="HOGENOM" id="CLU_026865_0_0_1"/>
<dbReference type="RefSeq" id="XP_013960597.1">
    <property type="nucleotide sequence ID" value="XM_014105122.1"/>
</dbReference>
<accession>G9MFT6</accession>
<keyword evidence="3" id="KW-0805">Transcription regulation</keyword>
<dbReference type="PANTHER" id="PTHR47660:SF2">
    <property type="entry name" value="TRANSCRIPTION FACTOR WITH C2H2 AND ZN(2)-CYS(6) DNA BINDING DOMAIN (EUROFUNG)"/>
    <property type="match status" value="1"/>
</dbReference>
<gene>
    <name evidence="6" type="ORF">TRIVIDRAFT_218551</name>
</gene>
<dbReference type="eggNOG" id="ENOG502SZAF">
    <property type="taxonomic scope" value="Eukaryota"/>
</dbReference>
<evidence type="ECO:0000256" key="4">
    <source>
        <dbReference type="ARBA" id="ARBA00023163"/>
    </source>
</evidence>
<dbReference type="GO" id="GO:0046872">
    <property type="term" value="F:metal ion binding"/>
    <property type="evidence" value="ECO:0007669"/>
    <property type="project" value="UniProtKB-KW"/>
</dbReference>
<dbReference type="EMBL" id="ABDF02000002">
    <property type="protein sequence ID" value="EHK26387.1"/>
    <property type="molecule type" value="Genomic_DNA"/>
</dbReference>
<name>G9MFT6_HYPVG</name>
<dbReference type="OMA" id="LWATHIQ"/>
<dbReference type="Proteomes" id="UP000007115">
    <property type="component" value="Unassembled WGS sequence"/>
</dbReference>
<evidence type="ECO:0000256" key="2">
    <source>
        <dbReference type="ARBA" id="ARBA00022833"/>
    </source>
</evidence>
<reference evidence="6 7" key="1">
    <citation type="journal article" date="2011" name="Genome Biol.">
        <title>Comparative genome sequence analysis underscores mycoparasitism as the ancestral life style of Trichoderma.</title>
        <authorList>
            <person name="Kubicek C.P."/>
            <person name="Herrera-Estrella A."/>
            <person name="Seidl-Seiboth V."/>
            <person name="Martinez D.A."/>
            <person name="Druzhinina I.S."/>
            <person name="Thon M."/>
            <person name="Zeilinger S."/>
            <person name="Casas-Flores S."/>
            <person name="Horwitz B.A."/>
            <person name="Mukherjee P.K."/>
            <person name="Mukherjee M."/>
            <person name="Kredics L."/>
            <person name="Alcaraz L.D."/>
            <person name="Aerts A."/>
            <person name="Antal Z."/>
            <person name="Atanasova L."/>
            <person name="Cervantes-Badillo M.G."/>
            <person name="Challacombe J."/>
            <person name="Chertkov O."/>
            <person name="McCluskey K."/>
            <person name="Coulpier F."/>
            <person name="Deshpande N."/>
            <person name="von Doehren H."/>
            <person name="Ebbole D.J."/>
            <person name="Esquivel-Naranjo E.U."/>
            <person name="Fekete E."/>
            <person name="Flipphi M."/>
            <person name="Glaser F."/>
            <person name="Gomez-Rodriguez E.Y."/>
            <person name="Gruber S."/>
            <person name="Han C."/>
            <person name="Henrissat B."/>
            <person name="Hermosa R."/>
            <person name="Hernandez-Onate M."/>
            <person name="Karaffa L."/>
            <person name="Kosti I."/>
            <person name="Le Crom S."/>
            <person name="Lindquist E."/>
            <person name="Lucas S."/>
            <person name="Luebeck M."/>
            <person name="Luebeck P.S."/>
            <person name="Margeot A."/>
            <person name="Metz B."/>
            <person name="Misra M."/>
            <person name="Nevalainen H."/>
            <person name="Omann M."/>
            <person name="Packer N."/>
            <person name="Perrone G."/>
            <person name="Uresti-Rivera E.E."/>
            <person name="Salamov A."/>
            <person name="Schmoll M."/>
            <person name="Seiboth B."/>
            <person name="Shapiro H."/>
            <person name="Sukno S."/>
            <person name="Tamayo-Ramos J.A."/>
            <person name="Tisch D."/>
            <person name="Wiest A."/>
            <person name="Wilkinson H.H."/>
            <person name="Zhang M."/>
            <person name="Coutinho P.M."/>
            <person name="Kenerley C.M."/>
            <person name="Monte E."/>
            <person name="Baker S.E."/>
            <person name="Grigoriev I.V."/>
        </authorList>
    </citation>
    <scope>NUCLEOTIDE SEQUENCE [LARGE SCALE GENOMIC DNA]</scope>
    <source>
        <strain evidence="7">Gv29-8 / FGSC 10586</strain>
    </source>
</reference>
<evidence type="ECO:0000313" key="6">
    <source>
        <dbReference type="EMBL" id="EHK26387.1"/>
    </source>
</evidence>
<proteinExistence type="predicted"/>
<dbReference type="VEuPathDB" id="FungiDB:TRIVIDRAFT_218551"/>
<protein>
    <recommendedName>
        <fullName evidence="8">Transcription factor domain-containing protein</fullName>
    </recommendedName>
</protein>
<dbReference type="OrthoDB" id="654211at2759"/>